<dbReference type="Proteomes" id="UP001372338">
    <property type="component" value="Unassembled WGS sequence"/>
</dbReference>
<proteinExistence type="predicted"/>
<reference evidence="2 3" key="1">
    <citation type="submission" date="2024-01" db="EMBL/GenBank/DDBJ databases">
        <title>The genomes of 5 underutilized Papilionoideae crops provide insights into root nodulation and disease resistanc.</title>
        <authorList>
            <person name="Yuan L."/>
        </authorList>
    </citation>
    <scope>NUCLEOTIDE SEQUENCE [LARGE SCALE GENOMIC DNA]</scope>
    <source>
        <strain evidence="2">ZHUSHIDOU_FW_LH</strain>
        <tissue evidence="2">Leaf</tissue>
    </source>
</reference>
<dbReference type="EMBL" id="JAYWIO010000002">
    <property type="protein sequence ID" value="KAK7283312.1"/>
    <property type="molecule type" value="Genomic_DNA"/>
</dbReference>
<feature type="compositionally biased region" description="Low complexity" evidence="1">
    <location>
        <begin position="31"/>
        <end position="52"/>
    </location>
</feature>
<gene>
    <name evidence="2" type="ORF">RIF29_12743</name>
</gene>
<dbReference type="AlphaFoldDB" id="A0AAN9INH3"/>
<accession>A0AAN9INH3</accession>
<sequence length="90" mass="9689">MAPASLSLLFFSSPSPPPHLRLHPHRPPPTTTAASATDYISTSTSASTSNLSPKVVVTRERGKNAKLITALLNRILQRPCVSEMGYGFSR</sequence>
<organism evidence="2 3">
    <name type="scientific">Crotalaria pallida</name>
    <name type="common">Smooth rattlebox</name>
    <name type="synonym">Crotalaria striata</name>
    <dbReference type="NCBI Taxonomy" id="3830"/>
    <lineage>
        <taxon>Eukaryota</taxon>
        <taxon>Viridiplantae</taxon>
        <taxon>Streptophyta</taxon>
        <taxon>Embryophyta</taxon>
        <taxon>Tracheophyta</taxon>
        <taxon>Spermatophyta</taxon>
        <taxon>Magnoliopsida</taxon>
        <taxon>eudicotyledons</taxon>
        <taxon>Gunneridae</taxon>
        <taxon>Pentapetalae</taxon>
        <taxon>rosids</taxon>
        <taxon>fabids</taxon>
        <taxon>Fabales</taxon>
        <taxon>Fabaceae</taxon>
        <taxon>Papilionoideae</taxon>
        <taxon>50 kb inversion clade</taxon>
        <taxon>genistoids sensu lato</taxon>
        <taxon>core genistoids</taxon>
        <taxon>Crotalarieae</taxon>
        <taxon>Crotalaria</taxon>
    </lineage>
</organism>
<feature type="region of interest" description="Disordered" evidence="1">
    <location>
        <begin position="12"/>
        <end position="53"/>
    </location>
</feature>
<evidence type="ECO:0000313" key="3">
    <source>
        <dbReference type="Proteomes" id="UP001372338"/>
    </source>
</evidence>
<keyword evidence="3" id="KW-1185">Reference proteome</keyword>
<comment type="caution">
    <text evidence="2">The sequence shown here is derived from an EMBL/GenBank/DDBJ whole genome shotgun (WGS) entry which is preliminary data.</text>
</comment>
<name>A0AAN9INH3_CROPI</name>
<evidence type="ECO:0000313" key="2">
    <source>
        <dbReference type="EMBL" id="KAK7283312.1"/>
    </source>
</evidence>
<evidence type="ECO:0000256" key="1">
    <source>
        <dbReference type="SAM" id="MobiDB-lite"/>
    </source>
</evidence>
<protein>
    <submittedName>
        <fullName evidence="2">Uncharacterized protein</fullName>
    </submittedName>
</protein>